<feature type="compositionally biased region" description="Basic residues" evidence="1">
    <location>
        <begin position="1"/>
        <end position="14"/>
    </location>
</feature>
<gene>
    <name evidence="2" type="ORF">HDC01530</name>
</gene>
<sequence length="106" mass="11222">MFGSRKKHKPKSLQKRNEREPPGDLEEEKAGRGRAARNRAGKRPPSSVGFQMPLTCQLTRGGEEDGVAGELGEWGGGAGAGACAWTRTRAETGTGTESENGAGRIK</sequence>
<dbReference type="AlphaFoldDB" id="Q6IHR0"/>
<protein>
    <submittedName>
        <fullName evidence="2">HDC01530</fullName>
    </submittedName>
</protein>
<dbReference type="EMBL" id="BK003356">
    <property type="protein sequence ID" value="DAA03555.1"/>
    <property type="molecule type" value="Genomic_DNA"/>
</dbReference>
<accession>Q6IHR0</accession>
<evidence type="ECO:0000313" key="2">
    <source>
        <dbReference type="EMBL" id="DAA03555.1"/>
    </source>
</evidence>
<proteinExistence type="predicted"/>
<feature type="compositionally biased region" description="Basic residues" evidence="1">
    <location>
        <begin position="32"/>
        <end position="42"/>
    </location>
</feature>
<reference evidence="2" key="1">
    <citation type="journal article" date="2003" name="Genome Biol.">
        <title>An integrated gene annotation and transcriptional profiling approach towards the full gene content of the Drosophila genome.</title>
        <authorList>
            <person name="Hild M."/>
            <person name="Beckmann B."/>
            <person name="Haas S.A."/>
            <person name="Koch B."/>
            <person name="Solovyev V."/>
            <person name="Busold C."/>
            <person name="Fellenberg K."/>
            <person name="Boutros M."/>
            <person name="Vingron M."/>
            <person name="Sauer F."/>
            <person name="Hoheisel J.D."/>
            <person name="Paro R."/>
        </authorList>
    </citation>
    <scope>NUCLEOTIDE SEQUENCE</scope>
</reference>
<organism evidence="2">
    <name type="scientific">Drosophila melanogaster</name>
    <name type="common">Fruit fly</name>
    <dbReference type="NCBI Taxonomy" id="7227"/>
    <lineage>
        <taxon>Eukaryota</taxon>
        <taxon>Metazoa</taxon>
        <taxon>Ecdysozoa</taxon>
        <taxon>Arthropoda</taxon>
        <taxon>Hexapoda</taxon>
        <taxon>Insecta</taxon>
        <taxon>Pterygota</taxon>
        <taxon>Neoptera</taxon>
        <taxon>Endopterygota</taxon>
        <taxon>Diptera</taxon>
        <taxon>Brachycera</taxon>
        <taxon>Muscomorpha</taxon>
        <taxon>Ephydroidea</taxon>
        <taxon>Drosophilidae</taxon>
        <taxon>Drosophila</taxon>
        <taxon>Sophophora</taxon>
    </lineage>
</organism>
<evidence type="ECO:0000256" key="1">
    <source>
        <dbReference type="SAM" id="MobiDB-lite"/>
    </source>
</evidence>
<feature type="compositionally biased region" description="Low complexity" evidence="1">
    <location>
        <begin position="81"/>
        <end position="97"/>
    </location>
</feature>
<feature type="region of interest" description="Disordered" evidence="1">
    <location>
        <begin position="1"/>
        <end position="106"/>
    </location>
</feature>
<name>Q6IHR0_DROME</name>